<keyword evidence="2" id="KW-1185">Reference proteome</keyword>
<evidence type="ECO:0000313" key="1">
    <source>
        <dbReference type="EMBL" id="KAK3064353.1"/>
    </source>
</evidence>
<organism evidence="1 2">
    <name type="scientific">Coniosporium uncinatum</name>
    <dbReference type="NCBI Taxonomy" id="93489"/>
    <lineage>
        <taxon>Eukaryota</taxon>
        <taxon>Fungi</taxon>
        <taxon>Dikarya</taxon>
        <taxon>Ascomycota</taxon>
        <taxon>Pezizomycotina</taxon>
        <taxon>Dothideomycetes</taxon>
        <taxon>Dothideomycetes incertae sedis</taxon>
        <taxon>Coniosporium</taxon>
    </lineage>
</organism>
<proteinExistence type="predicted"/>
<dbReference type="EMBL" id="JAWDJW010006537">
    <property type="protein sequence ID" value="KAK3064353.1"/>
    <property type="molecule type" value="Genomic_DNA"/>
</dbReference>
<dbReference type="Proteomes" id="UP001186974">
    <property type="component" value="Unassembled WGS sequence"/>
</dbReference>
<name>A0ACC3DAX0_9PEZI</name>
<protein>
    <submittedName>
        <fullName evidence="1">Uncharacterized protein</fullName>
    </submittedName>
</protein>
<comment type="caution">
    <text evidence="1">The sequence shown here is derived from an EMBL/GenBank/DDBJ whole genome shotgun (WGS) entry which is preliminary data.</text>
</comment>
<feature type="non-terminal residue" evidence="1">
    <location>
        <position position="270"/>
    </location>
</feature>
<sequence length="270" mass="30126">MFSILGSLYSTGYLPLWVLGAHILHFFTVGQITWSSGEDKLSASHNGVDPAADIAGRGLYAGFVIALVVCLVTRLTAALEFAHGEGLALIVQWTVSRVMLRLYDSYEYKSRAVVAFTAGSPKPSTSEHLGLHRPTHLRRRASRRQMQDELQARYGDTAASQIRLDDEFSKNVSTQNAESNRRQRSKLEQKRPDQHMAAQLGRADAKPERTPGFLWRTFPFTDAFEPALFNSFLLTLLVVLSRRTCAITRVSVGVGSLLAFFKIPWIARDV</sequence>
<evidence type="ECO:0000313" key="2">
    <source>
        <dbReference type="Proteomes" id="UP001186974"/>
    </source>
</evidence>
<reference evidence="1" key="1">
    <citation type="submission" date="2024-09" db="EMBL/GenBank/DDBJ databases">
        <title>Black Yeasts Isolated from many extreme environments.</title>
        <authorList>
            <person name="Coleine C."/>
            <person name="Stajich J.E."/>
            <person name="Selbmann L."/>
        </authorList>
    </citation>
    <scope>NUCLEOTIDE SEQUENCE</scope>
    <source>
        <strain evidence="1">CCFEE 5737</strain>
    </source>
</reference>
<gene>
    <name evidence="1" type="ORF">LTS18_007976</name>
</gene>
<accession>A0ACC3DAX0</accession>